<evidence type="ECO:0000313" key="1">
    <source>
        <dbReference type="EMBL" id="KAA8912523.1"/>
    </source>
</evidence>
<reference evidence="1 2" key="1">
    <citation type="submission" date="2019-09" db="EMBL/GenBank/DDBJ databases">
        <title>Draft genome of the ectomycorrhizal ascomycete Sphaerosporella brunnea.</title>
        <authorList>
            <consortium name="DOE Joint Genome Institute"/>
            <person name="Benucci G.M."/>
            <person name="Marozzi G."/>
            <person name="Antonielli L."/>
            <person name="Sanchez S."/>
            <person name="Marco P."/>
            <person name="Wang X."/>
            <person name="Falini L.B."/>
            <person name="Barry K."/>
            <person name="Haridas S."/>
            <person name="Lipzen A."/>
            <person name="Labutti K."/>
            <person name="Grigoriev I.V."/>
            <person name="Murat C."/>
            <person name="Martin F."/>
            <person name="Albertini E."/>
            <person name="Donnini D."/>
            <person name="Bonito G."/>
        </authorList>
    </citation>
    <scope>NUCLEOTIDE SEQUENCE [LARGE SCALE GENOMIC DNA]</scope>
    <source>
        <strain evidence="1 2">Sb_GMNB300</strain>
    </source>
</reference>
<dbReference type="Proteomes" id="UP000326924">
    <property type="component" value="Unassembled WGS sequence"/>
</dbReference>
<gene>
    <name evidence="1" type="ORF">FN846DRAFT_903489</name>
</gene>
<comment type="caution">
    <text evidence="1">The sequence shown here is derived from an EMBL/GenBank/DDBJ whole genome shotgun (WGS) entry which is preliminary data.</text>
</comment>
<keyword evidence="2" id="KW-1185">Reference proteome</keyword>
<organism evidence="1 2">
    <name type="scientific">Sphaerosporella brunnea</name>
    <dbReference type="NCBI Taxonomy" id="1250544"/>
    <lineage>
        <taxon>Eukaryota</taxon>
        <taxon>Fungi</taxon>
        <taxon>Dikarya</taxon>
        <taxon>Ascomycota</taxon>
        <taxon>Pezizomycotina</taxon>
        <taxon>Pezizomycetes</taxon>
        <taxon>Pezizales</taxon>
        <taxon>Pyronemataceae</taxon>
        <taxon>Sphaerosporella</taxon>
    </lineage>
</organism>
<evidence type="ECO:0000313" key="2">
    <source>
        <dbReference type="Proteomes" id="UP000326924"/>
    </source>
</evidence>
<name>A0A5J5F6W5_9PEZI</name>
<proteinExistence type="predicted"/>
<dbReference type="AlphaFoldDB" id="A0A5J5F6W5"/>
<dbReference type="EMBL" id="VXIS01000023">
    <property type="protein sequence ID" value="KAA8912523.1"/>
    <property type="molecule type" value="Genomic_DNA"/>
</dbReference>
<sequence>MAAAAGPTLRCEAALATRPGASDFGTMGMQRVQFQVHPLCLLNIVCVTAVNELACGCVSPAHLLIAAAAMETNTSENIARFQWLLRDAGAYHGYCLRVYGFDWIIRKSSKCIDEAGEDHQLNVVTLQEWIKKLRPRLRPWIKTTSDRVSLFG</sequence>
<protein>
    <submittedName>
        <fullName evidence="1">Uncharacterized protein</fullName>
    </submittedName>
</protein>
<accession>A0A5J5F6W5</accession>
<dbReference type="InParanoid" id="A0A5J5F6W5"/>